<evidence type="ECO:0008006" key="4">
    <source>
        <dbReference type="Google" id="ProtNLM"/>
    </source>
</evidence>
<keyword evidence="3" id="KW-1185">Reference proteome</keyword>
<evidence type="ECO:0000256" key="1">
    <source>
        <dbReference type="SAM" id="SignalP"/>
    </source>
</evidence>
<feature type="chain" id="PRO_5045774259" description="Lipoprotein" evidence="1">
    <location>
        <begin position="26"/>
        <end position="179"/>
    </location>
</feature>
<feature type="signal peptide" evidence="1">
    <location>
        <begin position="1"/>
        <end position="25"/>
    </location>
</feature>
<accession>A0ABW8Y8U8</accession>
<dbReference type="PROSITE" id="PS51257">
    <property type="entry name" value="PROKAR_LIPOPROTEIN"/>
    <property type="match status" value="1"/>
</dbReference>
<proteinExistence type="predicted"/>
<evidence type="ECO:0000313" key="2">
    <source>
        <dbReference type="EMBL" id="MFL9835698.1"/>
    </source>
</evidence>
<dbReference type="Proteomes" id="UP001629058">
    <property type="component" value="Unassembled WGS sequence"/>
</dbReference>
<organism evidence="2 3">
    <name type="scientific">Chryseobacterium terrae</name>
    <dbReference type="NCBI Taxonomy" id="3163299"/>
    <lineage>
        <taxon>Bacteria</taxon>
        <taxon>Pseudomonadati</taxon>
        <taxon>Bacteroidota</taxon>
        <taxon>Flavobacteriia</taxon>
        <taxon>Flavobacteriales</taxon>
        <taxon>Weeksellaceae</taxon>
        <taxon>Chryseobacterium group</taxon>
        <taxon>Chryseobacterium</taxon>
    </lineage>
</organism>
<sequence>MKIIKGTISSILFGLLLILSSCKNNNEPATPINGEQFEKLRENKENDGKRFSITGYPYLDSDVTIHSDLGVLIDFYSQPKAQGEYMGSIKLGYKDDKNGMFIPNQFEADDLQISDNEGNQLGINDKMTVSFTMELDTNRPPHQGNNKLVKDKNGIPEMVELPATYYGDGPSNIKIEKAQ</sequence>
<name>A0ABW8Y8U8_9FLAO</name>
<comment type="caution">
    <text evidence="2">The sequence shown here is derived from an EMBL/GenBank/DDBJ whole genome shotgun (WGS) entry which is preliminary data.</text>
</comment>
<evidence type="ECO:0000313" key="3">
    <source>
        <dbReference type="Proteomes" id="UP001629058"/>
    </source>
</evidence>
<dbReference type="EMBL" id="JBELPY010000016">
    <property type="protein sequence ID" value="MFL9835698.1"/>
    <property type="molecule type" value="Genomic_DNA"/>
</dbReference>
<protein>
    <recommendedName>
        <fullName evidence="4">Lipoprotein</fullName>
    </recommendedName>
</protein>
<gene>
    <name evidence="2" type="ORF">ABS765_16900</name>
</gene>
<keyword evidence="1" id="KW-0732">Signal</keyword>
<dbReference type="RefSeq" id="WP_408092677.1">
    <property type="nucleotide sequence ID" value="NZ_JBELPY010000016.1"/>
</dbReference>
<reference evidence="2 3" key="1">
    <citation type="submission" date="2024-06" db="EMBL/GenBank/DDBJ databases">
        <authorList>
            <person name="Kaempfer P."/>
            <person name="Viver T."/>
        </authorList>
    </citation>
    <scope>NUCLEOTIDE SEQUENCE [LARGE SCALE GENOMIC DNA]</scope>
    <source>
        <strain evidence="2 3">ST-37</strain>
    </source>
</reference>